<reference evidence="4" key="1">
    <citation type="submission" date="2020-07" db="EMBL/GenBank/DDBJ databases">
        <authorList>
            <person name="Lin J."/>
        </authorList>
    </citation>
    <scope>NUCLEOTIDE SEQUENCE</scope>
</reference>
<gene>
    <name evidence="4" type="ORF">CB5_LOCUS513</name>
</gene>
<proteinExistence type="predicted"/>
<dbReference type="InterPro" id="IPR011009">
    <property type="entry name" value="Kinase-like_dom_sf"/>
</dbReference>
<keyword evidence="2" id="KW-0472">Membrane</keyword>
<keyword evidence="2" id="KW-1133">Transmembrane helix</keyword>
<evidence type="ECO:0000256" key="1">
    <source>
        <dbReference type="SAM" id="MobiDB-lite"/>
    </source>
</evidence>
<protein>
    <recommendedName>
        <fullName evidence="3">Protein kinase domain-containing protein</fullName>
    </recommendedName>
</protein>
<dbReference type="AlphaFoldDB" id="A0A6V7NFE9"/>
<dbReference type="InterPro" id="IPR050823">
    <property type="entry name" value="Plant_Ser_Thr_Prot_Kinase"/>
</dbReference>
<evidence type="ECO:0000259" key="3">
    <source>
        <dbReference type="PROSITE" id="PS50011"/>
    </source>
</evidence>
<dbReference type="InterPro" id="IPR000719">
    <property type="entry name" value="Prot_kinase_dom"/>
</dbReference>
<dbReference type="Pfam" id="PF00069">
    <property type="entry name" value="Pkinase"/>
    <property type="match status" value="1"/>
</dbReference>
<dbReference type="EMBL" id="LR862129">
    <property type="protein sequence ID" value="CAD1817302.1"/>
    <property type="molecule type" value="Genomic_DNA"/>
</dbReference>
<evidence type="ECO:0000313" key="4">
    <source>
        <dbReference type="EMBL" id="CAD1817302.1"/>
    </source>
</evidence>
<feature type="transmembrane region" description="Helical" evidence="2">
    <location>
        <begin position="84"/>
        <end position="102"/>
    </location>
</feature>
<feature type="domain" description="Protein kinase" evidence="3">
    <location>
        <begin position="1"/>
        <end position="300"/>
    </location>
</feature>
<accession>A0A6V7NFE9</accession>
<dbReference type="PROSITE" id="PS50011">
    <property type="entry name" value="PROTEIN_KINASE_DOM"/>
    <property type="match status" value="1"/>
</dbReference>
<dbReference type="SUPFAM" id="SSF56112">
    <property type="entry name" value="Protein kinase-like (PK-like)"/>
    <property type="match status" value="1"/>
</dbReference>
<dbReference type="GO" id="GO:0004672">
    <property type="term" value="F:protein kinase activity"/>
    <property type="evidence" value="ECO:0007669"/>
    <property type="project" value="InterPro"/>
</dbReference>
<dbReference type="PANTHER" id="PTHR45621">
    <property type="entry name" value="OS01G0588500 PROTEIN-RELATED"/>
    <property type="match status" value="1"/>
</dbReference>
<feature type="region of interest" description="Disordered" evidence="1">
    <location>
        <begin position="1"/>
        <end position="45"/>
    </location>
</feature>
<dbReference type="Gene3D" id="1.10.510.10">
    <property type="entry name" value="Transferase(Phosphotransferase) domain 1"/>
    <property type="match status" value="1"/>
</dbReference>
<name>A0A6V7NFE9_ANACO</name>
<evidence type="ECO:0000256" key="2">
    <source>
        <dbReference type="SAM" id="Phobius"/>
    </source>
</evidence>
<keyword evidence="2" id="KW-0812">Transmembrane</keyword>
<organism evidence="4">
    <name type="scientific">Ananas comosus var. bracteatus</name>
    <name type="common">red pineapple</name>
    <dbReference type="NCBI Taxonomy" id="296719"/>
    <lineage>
        <taxon>Eukaryota</taxon>
        <taxon>Viridiplantae</taxon>
        <taxon>Streptophyta</taxon>
        <taxon>Embryophyta</taxon>
        <taxon>Tracheophyta</taxon>
        <taxon>Spermatophyta</taxon>
        <taxon>Magnoliopsida</taxon>
        <taxon>Liliopsida</taxon>
        <taxon>Poales</taxon>
        <taxon>Bromeliaceae</taxon>
        <taxon>Bromelioideae</taxon>
        <taxon>Ananas</taxon>
    </lineage>
</organism>
<dbReference type="GO" id="GO:0005524">
    <property type="term" value="F:ATP binding"/>
    <property type="evidence" value="ECO:0007669"/>
    <property type="project" value="InterPro"/>
</dbReference>
<feature type="compositionally biased region" description="Low complexity" evidence="1">
    <location>
        <begin position="30"/>
        <end position="40"/>
    </location>
</feature>
<sequence length="300" mass="32773">MGAGARPRARSALAGEPTRAGEGAGRRAGARGLVSASRSGSGRGRGEQLIGNVIRLFNAASVGTPNEGATWLRLQRLAVTWHRILLIPVTGGVVVGMMHGLLEIFEQIKQSRSTERHGIDFLTGIFPTIKAVQAAVTLGDSPNLFSRRVQPVSWAMRVNIATDIARVLSFLHRLDTQVIFRDLKPSNVLLDSDFRAKLSDFGLARNGPAGDKSHVSTQNWTRRTQISKTGVLPDSGAQNMKWVRKFYIVNIDCVDTWLVVGEVRGAVYGRSTPRAEESKGLFCAGWKFWAPRTGFRAPRS</sequence>